<proteinExistence type="predicted"/>
<dbReference type="Proteomes" id="UP000051681">
    <property type="component" value="Unassembled WGS sequence"/>
</dbReference>
<dbReference type="EMBL" id="CYSF01000007">
    <property type="protein sequence ID" value="CUH84730.1"/>
    <property type="molecule type" value="Genomic_DNA"/>
</dbReference>
<reference evidence="1 2" key="1">
    <citation type="submission" date="2015-09" db="EMBL/GenBank/DDBJ databases">
        <authorList>
            <consortium name="Swine Surveillance"/>
        </authorList>
    </citation>
    <scope>NUCLEOTIDE SEQUENCE [LARGE SCALE GENOMIC DNA]</scope>
    <source>
        <strain evidence="1 2">CECT 8383</strain>
    </source>
</reference>
<gene>
    <name evidence="1" type="ORF">TM5383_01942</name>
</gene>
<dbReference type="STRING" id="340021.TM5383_01942"/>
<keyword evidence="2" id="KW-1185">Reference proteome</keyword>
<dbReference type="InterPro" id="IPR027417">
    <property type="entry name" value="P-loop_NTPase"/>
</dbReference>
<dbReference type="InterPro" id="IPR005331">
    <property type="entry name" value="Sulfotransferase"/>
</dbReference>
<dbReference type="GO" id="GO:0016020">
    <property type="term" value="C:membrane"/>
    <property type="evidence" value="ECO:0007669"/>
    <property type="project" value="InterPro"/>
</dbReference>
<dbReference type="RefSeq" id="WP_058318797.1">
    <property type="nucleotide sequence ID" value="NZ_CYSF01000007.1"/>
</dbReference>
<protein>
    <submittedName>
        <fullName evidence="1">Sulfotransferase family protein</fullName>
    </submittedName>
</protein>
<dbReference type="AlphaFoldDB" id="A0A0P1GQ49"/>
<dbReference type="OrthoDB" id="288532at2"/>
<dbReference type="GO" id="GO:0008146">
    <property type="term" value="F:sulfotransferase activity"/>
    <property type="evidence" value="ECO:0007669"/>
    <property type="project" value="InterPro"/>
</dbReference>
<evidence type="ECO:0000313" key="1">
    <source>
        <dbReference type="EMBL" id="CUH84730.1"/>
    </source>
</evidence>
<evidence type="ECO:0000313" key="2">
    <source>
        <dbReference type="Proteomes" id="UP000051681"/>
    </source>
</evidence>
<keyword evidence="1" id="KW-0808">Transferase</keyword>
<dbReference type="SUPFAM" id="SSF52540">
    <property type="entry name" value="P-loop containing nucleoside triphosphate hydrolases"/>
    <property type="match status" value="1"/>
</dbReference>
<name>A0A0P1GQ49_9RHOB</name>
<accession>A0A0P1GQ49</accession>
<sequence length="219" mass="25419">MFISHGRQYIFIHIPKTGGTSMALALEARAKKDDVLIGDTPKASRRRRRFREAETRGRLWKHSTLADIEGLVGPDEVERYFTFTIVRNPWDRMVSYYHWLQRQDFDHPAVQLARQEEFSGFLAHPMTWQAQKAAPARHYMTDARGNEVCDLYIRLEHLAEDIPPLEAHLGLALELPHVNASSRTRDYRRYYSDSDAAFLGEICAEDIERFGYAFDDVMA</sequence>
<dbReference type="Gene3D" id="3.40.50.300">
    <property type="entry name" value="P-loop containing nucleotide triphosphate hydrolases"/>
    <property type="match status" value="1"/>
</dbReference>
<organism evidence="1 2">
    <name type="scientific">Thalassovita mediterranea</name>
    <dbReference type="NCBI Taxonomy" id="340021"/>
    <lineage>
        <taxon>Bacteria</taxon>
        <taxon>Pseudomonadati</taxon>
        <taxon>Pseudomonadota</taxon>
        <taxon>Alphaproteobacteria</taxon>
        <taxon>Rhodobacterales</taxon>
        <taxon>Roseobacteraceae</taxon>
        <taxon>Thalassovita</taxon>
    </lineage>
</organism>
<dbReference type="Pfam" id="PF03567">
    <property type="entry name" value="Sulfotransfer_2"/>
    <property type="match status" value="1"/>
</dbReference>